<evidence type="ECO:0000256" key="1">
    <source>
        <dbReference type="SAM" id="Phobius"/>
    </source>
</evidence>
<keyword evidence="3" id="KW-1185">Reference proteome</keyword>
<evidence type="ECO:0000313" key="3">
    <source>
        <dbReference type="Proteomes" id="UP000646946"/>
    </source>
</evidence>
<evidence type="ECO:0008006" key="4">
    <source>
        <dbReference type="Google" id="ProtNLM"/>
    </source>
</evidence>
<feature type="transmembrane region" description="Helical" evidence="1">
    <location>
        <begin position="109"/>
        <end position="126"/>
    </location>
</feature>
<reference evidence="2 3" key="1">
    <citation type="journal article" name="Nat. Commun.">
        <title>Undinarchaeota illuminate DPANN phylogeny and the impact of gene transfer on archaeal evolution.</title>
        <authorList>
            <person name="Dombrowski N."/>
            <person name="Williams T.A."/>
            <person name="Sun J."/>
            <person name="Woodcroft B.J."/>
            <person name="Lee J.H."/>
            <person name="Minh B.Q."/>
            <person name="Rinke C."/>
            <person name="Spang A."/>
        </authorList>
    </citation>
    <scope>NUCLEOTIDE SEQUENCE [LARGE SCALE GENOMIC DNA]</scope>
    <source>
        <strain evidence="2">MAG_bin1129</strain>
    </source>
</reference>
<dbReference type="Proteomes" id="UP000646946">
    <property type="component" value="Unassembled WGS sequence"/>
</dbReference>
<proteinExistence type="predicted"/>
<gene>
    <name evidence="2" type="ORF">H1016_01730</name>
</gene>
<keyword evidence="1" id="KW-1133">Transmembrane helix</keyword>
<name>A0A832UN40_9ARCH</name>
<organism evidence="2 3">
    <name type="scientific">Candidatus Naiadarchaeum limnaeum</name>
    <dbReference type="NCBI Taxonomy" id="2756139"/>
    <lineage>
        <taxon>Archaea</taxon>
        <taxon>Candidatus Undinarchaeota</taxon>
        <taxon>Candidatus Undinarchaeia</taxon>
        <taxon>Candidatus Naiadarchaeales</taxon>
        <taxon>Candidatus Naiadarchaeaceae</taxon>
        <taxon>Candidatus Naiadarchaeum</taxon>
    </lineage>
</organism>
<feature type="transmembrane region" description="Helical" evidence="1">
    <location>
        <begin position="86"/>
        <end position="103"/>
    </location>
</feature>
<comment type="caution">
    <text evidence="2">The sequence shown here is derived from an EMBL/GenBank/DDBJ whole genome shotgun (WGS) entry which is preliminary data.</text>
</comment>
<keyword evidence="1" id="KW-0472">Membrane</keyword>
<accession>A0A832UN40</accession>
<keyword evidence="1" id="KW-0812">Transmembrane</keyword>
<protein>
    <recommendedName>
        <fullName evidence="4">MerC domain-containing protein</fullName>
    </recommendedName>
</protein>
<dbReference type="AlphaFoldDB" id="A0A832UN40"/>
<dbReference type="EMBL" id="DVAB01000017">
    <property type="protein sequence ID" value="HIK00239.1"/>
    <property type="molecule type" value="Genomic_DNA"/>
</dbReference>
<feature type="transmembrane region" description="Helical" evidence="1">
    <location>
        <begin position="59"/>
        <end position="77"/>
    </location>
</feature>
<evidence type="ECO:0000313" key="2">
    <source>
        <dbReference type="EMBL" id="HIK00239.1"/>
    </source>
</evidence>
<sequence length="138" mass="14933">MKHKKQGKFTSIGTTAFTTLGITAHNFCHYLCLGVVALLSVAGVSVIGMPLMFLESYAIYFWAMGLIFLAASFYLLYTRPLCISKNAILANSGLLIIAVPIKVGSLNYGFWAGGGLVVATAIYLYLKPKFIITRGGKK</sequence>
<feature type="transmembrane region" description="Helical" evidence="1">
    <location>
        <begin position="30"/>
        <end position="53"/>
    </location>
</feature>